<comment type="caution">
    <text evidence="2">The sequence shown here is derived from an EMBL/GenBank/DDBJ whole genome shotgun (WGS) entry which is preliminary data.</text>
</comment>
<gene>
    <name evidence="2" type="ORF">DVW87_16530</name>
</gene>
<feature type="domain" description="DUF6927" evidence="1">
    <location>
        <begin position="112"/>
        <end position="184"/>
    </location>
</feature>
<sequence>MGWLYMPRCSMAGHASPTAYLDDQFTYTRDQDDGSTQGLKVIASSCPGNRVYYAAAQVLANGIGGEIFAIVCLVRWNLNDKEGMIFGYNDMDETMGPNEASCPEAILKLLTPTQNEHALDWRKRCLANLQRRSRKLQDGDRIKLASPMKFTDGHEGDEFIVEKRGRRVVLRDPTSRLGYRISGFMERAWTVVPQTKVHKTIFA</sequence>
<keyword evidence="3" id="KW-1185">Reference proteome</keyword>
<evidence type="ECO:0000313" key="2">
    <source>
        <dbReference type="EMBL" id="RDE04242.1"/>
    </source>
</evidence>
<dbReference type="AlphaFoldDB" id="A0A369VT58"/>
<protein>
    <recommendedName>
        <fullName evidence="1">DUF6927 domain-containing protein</fullName>
    </recommendedName>
</protein>
<dbReference type="RefSeq" id="WP_114688915.1">
    <property type="nucleotide sequence ID" value="NZ_QQNB01000005.1"/>
</dbReference>
<dbReference type="InterPro" id="IPR053845">
    <property type="entry name" value="DUF6927"/>
</dbReference>
<evidence type="ECO:0000313" key="3">
    <source>
        <dbReference type="Proteomes" id="UP000253918"/>
    </source>
</evidence>
<reference evidence="2 3" key="1">
    <citation type="submission" date="2018-07" db="EMBL/GenBank/DDBJ databases">
        <title>a novel species of Sphingomonas isolated from the rhizosphere soil of Araceae plant.</title>
        <authorList>
            <person name="Zhiyong W."/>
            <person name="Qinglan Z."/>
            <person name="Zhiwei F."/>
            <person name="Ding X."/>
            <person name="Gejiao W."/>
            <person name="Shixue Z."/>
        </authorList>
    </citation>
    <scope>NUCLEOTIDE SEQUENCE [LARGE SCALE GENOMIC DNA]</scope>
    <source>
        <strain evidence="2 3">WZY 27</strain>
    </source>
</reference>
<evidence type="ECO:0000259" key="1">
    <source>
        <dbReference type="Pfam" id="PF21992"/>
    </source>
</evidence>
<accession>A0A369VT58</accession>
<name>A0A369VT58_9SPHN</name>
<dbReference type="EMBL" id="QQNB01000005">
    <property type="protein sequence ID" value="RDE04242.1"/>
    <property type="molecule type" value="Genomic_DNA"/>
</dbReference>
<dbReference type="Pfam" id="PF21992">
    <property type="entry name" value="DUF6927"/>
    <property type="match status" value="1"/>
</dbReference>
<proteinExistence type="predicted"/>
<dbReference type="Proteomes" id="UP000253918">
    <property type="component" value="Unassembled WGS sequence"/>
</dbReference>
<organism evidence="2 3">
    <name type="scientific">Sphingomonas aracearum</name>
    <dbReference type="NCBI Taxonomy" id="2283317"/>
    <lineage>
        <taxon>Bacteria</taxon>
        <taxon>Pseudomonadati</taxon>
        <taxon>Pseudomonadota</taxon>
        <taxon>Alphaproteobacteria</taxon>
        <taxon>Sphingomonadales</taxon>
        <taxon>Sphingomonadaceae</taxon>
        <taxon>Sphingomonas</taxon>
    </lineage>
</organism>
<dbReference type="OrthoDB" id="6874909at2"/>